<dbReference type="SUPFAM" id="SSF81383">
    <property type="entry name" value="F-box domain"/>
    <property type="match status" value="1"/>
</dbReference>
<dbReference type="Pfam" id="PF12937">
    <property type="entry name" value="F-box-like"/>
    <property type="match status" value="1"/>
</dbReference>
<gene>
    <name evidence="2" type="ORF">GSLYS_00013145001</name>
</gene>
<organism evidence="2 3">
    <name type="scientific">Lymnaea stagnalis</name>
    <name type="common">Great pond snail</name>
    <name type="synonym">Helix stagnalis</name>
    <dbReference type="NCBI Taxonomy" id="6523"/>
    <lineage>
        <taxon>Eukaryota</taxon>
        <taxon>Metazoa</taxon>
        <taxon>Spiralia</taxon>
        <taxon>Lophotrochozoa</taxon>
        <taxon>Mollusca</taxon>
        <taxon>Gastropoda</taxon>
        <taxon>Heterobranchia</taxon>
        <taxon>Euthyneura</taxon>
        <taxon>Panpulmonata</taxon>
        <taxon>Hygrophila</taxon>
        <taxon>Lymnaeoidea</taxon>
        <taxon>Lymnaeidae</taxon>
        <taxon>Lymnaea</taxon>
    </lineage>
</organism>
<dbReference type="InterPro" id="IPR001810">
    <property type="entry name" value="F-box_dom"/>
</dbReference>
<evidence type="ECO:0000313" key="3">
    <source>
        <dbReference type="Proteomes" id="UP001497497"/>
    </source>
</evidence>
<comment type="caution">
    <text evidence="2">The sequence shown here is derived from an EMBL/GenBank/DDBJ whole genome shotgun (WGS) entry which is preliminary data.</text>
</comment>
<evidence type="ECO:0000259" key="1">
    <source>
        <dbReference type="PROSITE" id="PS50181"/>
    </source>
</evidence>
<dbReference type="InterPro" id="IPR036047">
    <property type="entry name" value="F-box-like_dom_sf"/>
</dbReference>
<dbReference type="Proteomes" id="UP001497497">
    <property type="component" value="Unassembled WGS sequence"/>
</dbReference>
<feature type="domain" description="F-box" evidence="1">
    <location>
        <begin position="39"/>
        <end position="85"/>
    </location>
</feature>
<proteinExistence type="predicted"/>
<evidence type="ECO:0000313" key="2">
    <source>
        <dbReference type="EMBL" id="CAL1539326.1"/>
    </source>
</evidence>
<reference evidence="2 3" key="1">
    <citation type="submission" date="2024-04" db="EMBL/GenBank/DDBJ databases">
        <authorList>
            <consortium name="Genoscope - CEA"/>
            <person name="William W."/>
        </authorList>
    </citation>
    <scope>NUCLEOTIDE SEQUENCE [LARGE SCALE GENOMIC DNA]</scope>
</reference>
<protein>
    <recommendedName>
        <fullName evidence="1">F-box domain-containing protein</fullName>
    </recommendedName>
</protein>
<dbReference type="SMART" id="SM00256">
    <property type="entry name" value="FBOX"/>
    <property type="match status" value="1"/>
</dbReference>
<keyword evidence="3" id="KW-1185">Reference proteome</keyword>
<dbReference type="Gene3D" id="1.20.1280.50">
    <property type="match status" value="1"/>
</dbReference>
<dbReference type="PROSITE" id="PS50181">
    <property type="entry name" value="FBOX"/>
    <property type="match status" value="1"/>
</dbReference>
<dbReference type="EMBL" id="CAXITT010000337">
    <property type="protein sequence ID" value="CAL1539326.1"/>
    <property type="molecule type" value="Genomic_DNA"/>
</dbReference>
<sequence length="504" mass="57694">MEHRRQTTAYDKAGDRFIVHVGLAETSGKTGEGDACLEPPHLLDLPHELLLLIFKHLPASSLLACIRVHTTFRRLIFDAQFLDNLTRQTLGLLNKADDDIRYDTLPWSLSPSMELWFLTHNAVLSTYDDSRSSMTRESFLFPLECFHHSLMTWLAQSMGANISTIDLRPNNVTNKTMRVIRENLFTTVHSLPVYLLQPLTKFALAFPEIISKSIAATHFSLHQGKPSHLRNPWYEGFTHEQRNTFDPQYSMEIMFGQTVDSFSKMSAMAIVFGSKEWLVWTGKVAEFPGCKFEETWTTACLDTHCSIQTVEHMCRGAVDAIAEHTLPHQVINHQWKRQNLFPGLCHRIHQRHREELVSHILEETNSLSHRLQLLLNSERFANNKPNSLTKLLNHLQLPLHQNGHQNAQLFTDKPVAVDSIALTIKTHLHAMFFAEVMEYNTDHDSHQILCPKCSTLWFPSDASIAECVQRISSTNPVPYHLWPYHTLVSIYAMLSESSRVLANS</sequence>
<accession>A0AAV2I0C4</accession>
<dbReference type="AlphaFoldDB" id="A0AAV2I0C4"/>
<name>A0AAV2I0C4_LYMST</name>